<dbReference type="EMBL" id="FOKI01000012">
    <property type="protein sequence ID" value="SFB10536.1"/>
    <property type="molecule type" value="Genomic_DNA"/>
</dbReference>
<dbReference type="STRING" id="84698.SAMN04488528_101252"/>
<keyword evidence="3" id="KW-1185">Reference proteome</keyword>
<dbReference type="InterPro" id="IPR016181">
    <property type="entry name" value="Acyl_CoA_acyltransferase"/>
</dbReference>
<gene>
    <name evidence="2" type="ORF">SAMN04488528_101252</name>
</gene>
<sequence>MNTFEIINGSYGIGDKLMCRALDWLDFNNCKSKIIGVAEGNDSVIKFYEKYGFYTKTIILQQLKD</sequence>
<dbReference type="Proteomes" id="UP000198619">
    <property type="component" value="Unassembled WGS sequence"/>
</dbReference>
<evidence type="ECO:0000259" key="1">
    <source>
        <dbReference type="Pfam" id="PF00583"/>
    </source>
</evidence>
<dbReference type="SUPFAM" id="SSF55729">
    <property type="entry name" value="Acyl-CoA N-acyltransferases (Nat)"/>
    <property type="match status" value="1"/>
</dbReference>
<protein>
    <submittedName>
        <fullName evidence="2">Acetyltransferase (GNAT) family protein</fullName>
    </submittedName>
</protein>
<reference evidence="2 3" key="1">
    <citation type="submission" date="2016-10" db="EMBL/GenBank/DDBJ databases">
        <authorList>
            <person name="de Groot N.N."/>
        </authorList>
    </citation>
    <scope>NUCLEOTIDE SEQUENCE [LARGE SCALE GENOMIC DNA]</scope>
    <source>
        <strain evidence="2 3">DSM 12271</strain>
    </source>
</reference>
<dbReference type="RefSeq" id="WP_090040830.1">
    <property type="nucleotide sequence ID" value="NZ_FOKI01000012.1"/>
</dbReference>
<dbReference type="Pfam" id="PF00583">
    <property type="entry name" value="Acetyltransf_1"/>
    <property type="match status" value="1"/>
</dbReference>
<evidence type="ECO:0000313" key="3">
    <source>
        <dbReference type="Proteomes" id="UP000198619"/>
    </source>
</evidence>
<proteinExistence type="predicted"/>
<name>A0A1I0YCN5_9CLOT</name>
<organism evidence="2 3">
    <name type="scientific">Clostridium frigidicarnis</name>
    <dbReference type="NCBI Taxonomy" id="84698"/>
    <lineage>
        <taxon>Bacteria</taxon>
        <taxon>Bacillati</taxon>
        <taxon>Bacillota</taxon>
        <taxon>Clostridia</taxon>
        <taxon>Eubacteriales</taxon>
        <taxon>Clostridiaceae</taxon>
        <taxon>Clostridium</taxon>
    </lineage>
</organism>
<keyword evidence="2" id="KW-0808">Transferase</keyword>
<evidence type="ECO:0000313" key="2">
    <source>
        <dbReference type="EMBL" id="SFB10536.1"/>
    </source>
</evidence>
<dbReference type="Gene3D" id="3.40.630.30">
    <property type="match status" value="1"/>
</dbReference>
<accession>A0A1I0YCN5</accession>
<dbReference type="AlphaFoldDB" id="A0A1I0YCN5"/>
<feature type="domain" description="N-acetyltransferase" evidence="1">
    <location>
        <begin position="12"/>
        <end position="53"/>
    </location>
</feature>
<dbReference type="GO" id="GO:0016747">
    <property type="term" value="F:acyltransferase activity, transferring groups other than amino-acyl groups"/>
    <property type="evidence" value="ECO:0007669"/>
    <property type="project" value="InterPro"/>
</dbReference>
<dbReference type="InterPro" id="IPR000182">
    <property type="entry name" value="GNAT_dom"/>
</dbReference>